<feature type="compositionally biased region" description="Basic and acidic residues" evidence="1">
    <location>
        <begin position="111"/>
        <end position="121"/>
    </location>
</feature>
<proteinExistence type="predicted"/>
<keyword evidence="2" id="KW-0812">Transmembrane</keyword>
<organism evidence="3">
    <name type="scientific">Paraconexibacter sp. AEG42_29</name>
    <dbReference type="NCBI Taxonomy" id="2997339"/>
    <lineage>
        <taxon>Bacteria</taxon>
        <taxon>Bacillati</taxon>
        <taxon>Actinomycetota</taxon>
        <taxon>Thermoleophilia</taxon>
        <taxon>Solirubrobacterales</taxon>
        <taxon>Paraconexibacteraceae</taxon>
        <taxon>Paraconexibacter</taxon>
    </lineage>
</organism>
<dbReference type="EMBL" id="CP114014">
    <property type="protein sequence ID" value="XAY06667.1"/>
    <property type="molecule type" value="Genomic_DNA"/>
</dbReference>
<feature type="region of interest" description="Disordered" evidence="1">
    <location>
        <begin position="42"/>
        <end position="136"/>
    </location>
</feature>
<protein>
    <submittedName>
        <fullName evidence="3">Uncharacterized protein</fullName>
    </submittedName>
</protein>
<feature type="transmembrane region" description="Helical" evidence="2">
    <location>
        <begin position="174"/>
        <end position="197"/>
    </location>
</feature>
<accession>A0AAU7AY80</accession>
<reference evidence="3" key="1">
    <citation type="submission" date="2022-12" db="EMBL/GenBank/DDBJ databases">
        <title>Paraconexibacter alkalitolerans sp. nov. and Baekduia alba sp. nov., isolated from soil and emended description of the genera Paraconexibacter (Chun et al., 2020) and Baekduia (An et al., 2020).</title>
        <authorList>
            <person name="Vieira S."/>
            <person name="Huber K.J."/>
            <person name="Geppert A."/>
            <person name="Wolf J."/>
            <person name="Neumann-Schaal M."/>
            <person name="Muesken M."/>
            <person name="Overmann J."/>
        </authorList>
    </citation>
    <scope>NUCLEOTIDE SEQUENCE</scope>
    <source>
        <strain evidence="3">AEG42_29</strain>
    </source>
</reference>
<feature type="compositionally biased region" description="Basic and acidic residues" evidence="1">
    <location>
        <begin position="57"/>
        <end position="72"/>
    </location>
</feature>
<dbReference type="KEGG" id="parq:DSM112329_03542"/>
<name>A0AAU7AY80_9ACTN</name>
<evidence type="ECO:0000313" key="3">
    <source>
        <dbReference type="EMBL" id="XAY06667.1"/>
    </source>
</evidence>
<dbReference type="AlphaFoldDB" id="A0AAU7AY80"/>
<keyword evidence="2" id="KW-0472">Membrane</keyword>
<sequence>MDLDGAFGLPSRPSQSREIVLTGRPVVADDHAADFYDDRDVEAEDSWLGDQDQLWVEPDRPRRAAAPKADRWDEGDELWSSGPAPKDPSQAVLWDDDDELWSEPAPRRRHALEDDRADYRPAARGAGGPDRKTVRITGNPGIQAELAERRALREVESRRPRSVADRAAHRPDRIAMWAVMLGIFLVLIAATSSSAGLS</sequence>
<keyword evidence="2" id="KW-1133">Transmembrane helix</keyword>
<evidence type="ECO:0000256" key="2">
    <source>
        <dbReference type="SAM" id="Phobius"/>
    </source>
</evidence>
<evidence type="ECO:0000256" key="1">
    <source>
        <dbReference type="SAM" id="MobiDB-lite"/>
    </source>
</evidence>
<gene>
    <name evidence="3" type="ORF">DSM112329_03542</name>
</gene>